<organism evidence="1 2">
    <name type="scientific">Taenia crassiceps</name>
    <dbReference type="NCBI Taxonomy" id="6207"/>
    <lineage>
        <taxon>Eukaryota</taxon>
        <taxon>Metazoa</taxon>
        <taxon>Spiralia</taxon>
        <taxon>Lophotrochozoa</taxon>
        <taxon>Platyhelminthes</taxon>
        <taxon>Cestoda</taxon>
        <taxon>Eucestoda</taxon>
        <taxon>Cyclophyllidea</taxon>
        <taxon>Taeniidae</taxon>
        <taxon>Taenia</taxon>
    </lineage>
</organism>
<reference evidence="1 2" key="1">
    <citation type="journal article" date="2022" name="Front. Cell. Infect. Microbiol.">
        <title>The Genomes of Two Strains of Taenia crassiceps the Animal Model for the Study of Human Cysticercosis.</title>
        <authorList>
            <person name="Bobes R.J."/>
            <person name="Estrada K."/>
            <person name="Rios-Valencia D.G."/>
            <person name="Calderon-Gallegos A."/>
            <person name="de la Torre P."/>
            <person name="Carrero J.C."/>
            <person name="Sanchez-Flores A."/>
            <person name="Laclette J.P."/>
        </authorList>
    </citation>
    <scope>NUCLEOTIDE SEQUENCE [LARGE SCALE GENOMIC DNA]</scope>
    <source>
        <strain evidence="1">WFUcys</strain>
    </source>
</reference>
<sequence length="113" mass="12751">MVACQKGKRTDRYEDGRDKQLARAVLVLAVNAVIEEANCKSFAEDARESGAFTAPWRGRKVKLVWNSTPPTAVQKVSVAISMLRRQWHQDETQHLEIGETVKREVKLLLICSS</sequence>
<dbReference type="EMBL" id="JAKROA010000005">
    <property type="protein sequence ID" value="KAL5106663.1"/>
    <property type="molecule type" value="Genomic_DNA"/>
</dbReference>
<evidence type="ECO:0000313" key="1">
    <source>
        <dbReference type="EMBL" id="KAL5106663.1"/>
    </source>
</evidence>
<gene>
    <name evidence="1" type="ORF">TcWFU_002699</name>
</gene>
<dbReference type="Proteomes" id="UP001651158">
    <property type="component" value="Unassembled WGS sequence"/>
</dbReference>
<evidence type="ECO:0000313" key="2">
    <source>
        <dbReference type="Proteomes" id="UP001651158"/>
    </source>
</evidence>
<accession>A0ABR4QAR1</accession>
<protein>
    <submittedName>
        <fullName evidence="1">Uncharacterized protein</fullName>
    </submittedName>
</protein>
<keyword evidence="2" id="KW-1185">Reference proteome</keyword>
<proteinExistence type="predicted"/>
<name>A0ABR4QAR1_9CEST</name>
<comment type="caution">
    <text evidence="1">The sequence shown here is derived from an EMBL/GenBank/DDBJ whole genome shotgun (WGS) entry which is preliminary data.</text>
</comment>